<evidence type="ECO:0000256" key="1">
    <source>
        <dbReference type="SAM" id="MobiDB-lite"/>
    </source>
</evidence>
<dbReference type="EMBL" id="QUSG01000005">
    <property type="protein sequence ID" value="KAA3527997.1"/>
    <property type="molecule type" value="Genomic_DNA"/>
</dbReference>
<name>A0A368NYG7_AGRVI</name>
<accession>A0A368NYG7</accession>
<feature type="region of interest" description="Disordered" evidence="1">
    <location>
        <begin position="75"/>
        <end position="110"/>
    </location>
</feature>
<dbReference type="AlphaFoldDB" id="A0A368NYG7"/>
<dbReference type="Proteomes" id="UP000436911">
    <property type="component" value="Unassembled WGS sequence"/>
</dbReference>
<dbReference type="OrthoDB" id="8283301at2"/>
<protein>
    <submittedName>
        <fullName evidence="2">Uncharacterized protein</fullName>
    </submittedName>
</protein>
<reference evidence="2 3" key="1">
    <citation type="submission" date="2018-08" db="EMBL/GenBank/DDBJ databases">
        <title>Genome sequencing of Agrobacterium vitis strain ICMP 10754.</title>
        <authorList>
            <person name="Visnovsky S.B."/>
            <person name="Pitman A.R."/>
        </authorList>
    </citation>
    <scope>NUCLEOTIDE SEQUENCE [LARGE SCALE GENOMIC DNA]</scope>
    <source>
        <strain evidence="2 3">ICMP 10754</strain>
    </source>
</reference>
<feature type="compositionally biased region" description="Acidic residues" evidence="1">
    <location>
        <begin position="101"/>
        <end position="110"/>
    </location>
</feature>
<organism evidence="2 3">
    <name type="scientific">Agrobacterium vitis</name>
    <name type="common">Rhizobium vitis</name>
    <dbReference type="NCBI Taxonomy" id="373"/>
    <lineage>
        <taxon>Bacteria</taxon>
        <taxon>Pseudomonadati</taxon>
        <taxon>Pseudomonadota</taxon>
        <taxon>Alphaproteobacteria</taxon>
        <taxon>Hyphomicrobiales</taxon>
        <taxon>Rhizobiaceae</taxon>
        <taxon>Rhizobium/Agrobacterium group</taxon>
        <taxon>Agrobacterium</taxon>
    </lineage>
</organism>
<evidence type="ECO:0000313" key="3">
    <source>
        <dbReference type="Proteomes" id="UP000436911"/>
    </source>
</evidence>
<gene>
    <name evidence="2" type="ORF">DXT89_12140</name>
</gene>
<evidence type="ECO:0000313" key="2">
    <source>
        <dbReference type="EMBL" id="KAA3527997.1"/>
    </source>
</evidence>
<proteinExistence type="predicted"/>
<dbReference type="GeneID" id="60680270"/>
<comment type="caution">
    <text evidence="2">The sequence shown here is derived from an EMBL/GenBank/DDBJ whole genome shotgun (WGS) entry which is preliminary data.</text>
</comment>
<dbReference type="RefSeq" id="WP_060716262.1">
    <property type="nucleotide sequence ID" value="NZ_CP055266.1"/>
</dbReference>
<sequence length="110" mass="12663">MARFDHEDQLADIMRQFFEVRDAARALRVRLETQRREMGVSVAAFYDPRSNPVYAADILRHLDLRQSQANLLEAAERKVTGPSSTENDDEQTEMIGSLFFQDDENLGTKE</sequence>